<keyword evidence="2" id="KW-1185">Reference proteome</keyword>
<sequence length="64" mass="7021">MSAATTLNLNPAVELAPAGQLSFGFARMVACRLATDRAWIGAVRQVFDWVWDDPERPVTAAQME</sequence>
<dbReference type="HOGENOM" id="CLU_2865505_0_0_5"/>
<organism evidence="1 2">
    <name type="scientific">Sphingobium indicum (strain DSM 16413 / CCM 7287 / MTCC 6362 / UT26 / NBRC 101211 / UT26S)</name>
    <name type="common">Sphingobium japonicum</name>
    <dbReference type="NCBI Taxonomy" id="452662"/>
    <lineage>
        <taxon>Bacteria</taxon>
        <taxon>Pseudomonadati</taxon>
        <taxon>Pseudomonadota</taxon>
        <taxon>Alphaproteobacteria</taxon>
        <taxon>Sphingomonadales</taxon>
        <taxon>Sphingomonadaceae</taxon>
        <taxon>Sphingobium</taxon>
    </lineage>
</organism>
<dbReference type="AlphaFoldDB" id="D4Z5Z3"/>
<dbReference type="KEGG" id="sjp:SJA_C1-31910"/>
<evidence type="ECO:0000313" key="2">
    <source>
        <dbReference type="Proteomes" id="UP000007753"/>
    </source>
</evidence>
<dbReference type="Proteomes" id="UP000007753">
    <property type="component" value="Chromosome 1"/>
</dbReference>
<proteinExistence type="predicted"/>
<name>D4Z5Z3_SPHIU</name>
<accession>D4Z5Z3</accession>
<evidence type="ECO:0000313" key="1">
    <source>
        <dbReference type="EMBL" id="BAI98025.1"/>
    </source>
</evidence>
<gene>
    <name evidence="1" type="ordered locus">SJA_C1-31910</name>
</gene>
<dbReference type="EMBL" id="AP010803">
    <property type="protein sequence ID" value="BAI98025.1"/>
    <property type="molecule type" value="Genomic_DNA"/>
</dbReference>
<reference evidence="1 2" key="1">
    <citation type="journal article" date="2010" name="J. Bacteriol.">
        <title>Complete genome sequence of the representative gamma-hexachlorocyclohexane-degrading bacterium Sphingobium japonicum UT26.</title>
        <authorList>
            <person name="Nagata Y."/>
            <person name="Ohtsubo Y."/>
            <person name="Endo R."/>
            <person name="Ichikawa N."/>
            <person name="Ankai A."/>
            <person name="Oguchi A."/>
            <person name="Fukui S."/>
            <person name="Fujita N."/>
            <person name="Tsuda M."/>
        </authorList>
    </citation>
    <scope>NUCLEOTIDE SEQUENCE [LARGE SCALE GENOMIC DNA]</scope>
    <source>
        <strain evidence="2">DSM 16413 / CCM 7287 / MTCC 6362 / UT26 / NBRC 101211 / UT26S</strain>
    </source>
</reference>
<protein>
    <submittedName>
        <fullName evidence="1">Uncharacterized protein</fullName>
    </submittedName>
</protein>